<evidence type="ECO:0000256" key="6">
    <source>
        <dbReference type="ARBA" id="ARBA00023163"/>
    </source>
</evidence>
<dbReference type="PANTHER" id="PTHR30455:SF2">
    <property type="entry name" value="TRANSCRIPTIONAL REPRESSOR NRDR"/>
    <property type="match status" value="1"/>
</dbReference>
<comment type="cofactor">
    <cofactor evidence="7">
        <name>Zn(2+)</name>
        <dbReference type="ChEBI" id="CHEBI:29105"/>
    </cofactor>
    <text evidence="7">Binds 1 zinc ion.</text>
</comment>
<keyword evidence="7" id="KW-0863">Zinc-finger</keyword>
<comment type="similarity">
    <text evidence="7">Belongs to the NrdR family.</text>
</comment>
<dbReference type="EMBL" id="MHCJ01000006">
    <property type="protein sequence ID" value="OGY17794.1"/>
    <property type="molecule type" value="Genomic_DNA"/>
</dbReference>
<dbReference type="InterPro" id="IPR003796">
    <property type="entry name" value="RNR_NrdR-like"/>
</dbReference>
<evidence type="ECO:0000256" key="2">
    <source>
        <dbReference type="ARBA" id="ARBA00022741"/>
    </source>
</evidence>
<evidence type="ECO:0000256" key="1">
    <source>
        <dbReference type="ARBA" id="ARBA00022491"/>
    </source>
</evidence>
<dbReference type="GO" id="GO:0003677">
    <property type="term" value="F:DNA binding"/>
    <property type="evidence" value="ECO:0007669"/>
    <property type="project" value="UniProtKB-KW"/>
</dbReference>
<dbReference type="HAMAP" id="MF_00440">
    <property type="entry name" value="NrdR"/>
    <property type="match status" value="1"/>
</dbReference>
<reference evidence="9 10" key="1">
    <citation type="journal article" date="2016" name="Nat. Commun.">
        <title>Thousands of microbial genomes shed light on interconnected biogeochemical processes in an aquifer system.</title>
        <authorList>
            <person name="Anantharaman K."/>
            <person name="Brown C.T."/>
            <person name="Hug L.A."/>
            <person name="Sharon I."/>
            <person name="Castelle C.J."/>
            <person name="Probst A.J."/>
            <person name="Thomas B.C."/>
            <person name="Singh A."/>
            <person name="Wilkins M.J."/>
            <person name="Karaoz U."/>
            <person name="Brodie E.L."/>
            <person name="Williams K.H."/>
            <person name="Hubbard S.S."/>
            <person name="Banfield J.F."/>
        </authorList>
    </citation>
    <scope>NUCLEOTIDE SEQUENCE [LARGE SCALE GENOMIC DNA]</scope>
</reference>
<protein>
    <recommendedName>
        <fullName evidence="7">Transcriptional repressor NrdR</fullName>
    </recommendedName>
</protein>
<dbReference type="InterPro" id="IPR005144">
    <property type="entry name" value="ATP-cone_dom"/>
</dbReference>
<evidence type="ECO:0000256" key="7">
    <source>
        <dbReference type="HAMAP-Rule" id="MF_00440"/>
    </source>
</evidence>
<keyword evidence="3 7" id="KW-0067">ATP-binding</keyword>
<evidence type="ECO:0000256" key="5">
    <source>
        <dbReference type="ARBA" id="ARBA00023125"/>
    </source>
</evidence>
<comment type="caution">
    <text evidence="9">The sequence shown here is derived from an EMBL/GenBank/DDBJ whole genome shotgun (WGS) entry which is preliminary data.</text>
</comment>
<gene>
    <name evidence="7" type="primary">nrdR</name>
    <name evidence="9" type="ORF">A2786_00525</name>
</gene>
<keyword evidence="1 7" id="KW-0678">Repressor</keyword>
<name>A0A1G1VR47_9BACT</name>
<dbReference type="NCBIfam" id="TIGR00244">
    <property type="entry name" value="transcriptional regulator NrdR"/>
    <property type="match status" value="1"/>
</dbReference>
<sequence>MKCPYCGTTESSVLESRISEDEQSIRRRRECERCAKRFTTYERVEGLDLVVIKKDGRRESFDRDKLRKGLMKATWKRPVTIEQIESLVEEVEQKLRARANKEVKSWEIGKLVVTRLRKLDPVGYILFASVYRDFQDIDDFKREIERLGKHVT</sequence>
<accession>A0A1G1VR47</accession>
<organism evidence="9 10">
    <name type="scientific">Candidatus Chisholmbacteria bacterium RIFCSPHIGHO2_01_FULL_52_32</name>
    <dbReference type="NCBI Taxonomy" id="1797591"/>
    <lineage>
        <taxon>Bacteria</taxon>
        <taxon>Candidatus Chisholmiibacteriota</taxon>
    </lineage>
</organism>
<keyword evidence="7" id="KW-0862">Zinc</keyword>
<keyword evidence="5 7" id="KW-0238">DNA-binding</keyword>
<keyword evidence="2 7" id="KW-0547">Nucleotide-binding</keyword>
<dbReference type="AlphaFoldDB" id="A0A1G1VR47"/>
<evidence type="ECO:0000259" key="8">
    <source>
        <dbReference type="PROSITE" id="PS51161"/>
    </source>
</evidence>
<dbReference type="Pfam" id="PF03477">
    <property type="entry name" value="ATP-cone"/>
    <property type="match status" value="1"/>
</dbReference>
<proteinExistence type="inferred from homology"/>
<comment type="function">
    <text evidence="7">Negatively regulates transcription of bacterial ribonucleotide reductase nrd genes and operons by binding to NrdR-boxes.</text>
</comment>
<dbReference type="GO" id="GO:0005524">
    <property type="term" value="F:ATP binding"/>
    <property type="evidence" value="ECO:0007669"/>
    <property type="project" value="UniProtKB-UniRule"/>
</dbReference>
<evidence type="ECO:0000256" key="4">
    <source>
        <dbReference type="ARBA" id="ARBA00023015"/>
    </source>
</evidence>
<dbReference type="PANTHER" id="PTHR30455">
    <property type="entry name" value="TRANSCRIPTIONAL REPRESSOR NRDR"/>
    <property type="match status" value="1"/>
</dbReference>
<evidence type="ECO:0000313" key="10">
    <source>
        <dbReference type="Proteomes" id="UP000179233"/>
    </source>
</evidence>
<evidence type="ECO:0000313" key="9">
    <source>
        <dbReference type="EMBL" id="OGY17794.1"/>
    </source>
</evidence>
<dbReference type="PROSITE" id="PS51161">
    <property type="entry name" value="ATP_CONE"/>
    <property type="match status" value="1"/>
</dbReference>
<keyword evidence="7" id="KW-0479">Metal-binding</keyword>
<feature type="zinc finger region" evidence="7">
    <location>
        <begin position="3"/>
        <end position="34"/>
    </location>
</feature>
<dbReference type="GO" id="GO:0008270">
    <property type="term" value="F:zinc ion binding"/>
    <property type="evidence" value="ECO:0007669"/>
    <property type="project" value="UniProtKB-UniRule"/>
</dbReference>
<keyword evidence="6 7" id="KW-0804">Transcription</keyword>
<evidence type="ECO:0000256" key="3">
    <source>
        <dbReference type="ARBA" id="ARBA00022840"/>
    </source>
</evidence>
<dbReference type="InterPro" id="IPR055173">
    <property type="entry name" value="NrdR-like_N"/>
</dbReference>
<keyword evidence="4 7" id="KW-0805">Transcription regulation</keyword>
<dbReference type="Pfam" id="PF22811">
    <property type="entry name" value="Zn_ribbon_NrdR"/>
    <property type="match status" value="1"/>
</dbReference>
<dbReference type="Proteomes" id="UP000179233">
    <property type="component" value="Unassembled WGS sequence"/>
</dbReference>
<feature type="domain" description="ATP-cone" evidence="8">
    <location>
        <begin position="49"/>
        <end position="139"/>
    </location>
</feature>
<dbReference type="GO" id="GO:0045892">
    <property type="term" value="P:negative regulation of DNA-templated transcription"/>
    <property type="evidence" value="ECO:0007669"/>
    <property type="project" value="UniProtKB-UniRule"/>
</dbReference>